<gene>
    <name evidence="8" type="ORF">EDD75_0949</name>
</gene>
<comment type="catalytic activity">
    <reaction evidence="6">
        <text>precorrin-2 + NAD(+) = sirohydrochlorin + NADH + 2 H(+)</text>
        <dbReference type="Rhea" id="RHEA:15613"/>
        <dbReference type="ChEBI" id="CHEBI:15378"/>
        <dbReference type="ChEBI" id="CHEBI:57540"/>
        <dbReference type="ChEBI" id="CHEBI:57945"/>
        <dbReference type="ChEBI" id="CHEBI:58351"/>
        <dbReference type="ChEBI" id="CHEBI:58827"/>
        <dbReference type="EC" id="1.3.1.76"/>
    </reaction>
</comment>
<evidence type="ECO:0000256" key="4">
    <source>
        <dbReference type="ARBA" id="ARBA00023027"/>
    </source>
</evidence>
<dbReference type="Gene3D" id="3.40.50.720">
    <property type="entry name" value="NAD(P)-binding Rossmann-like Domain"/>
    <property type="match status" value="1"/>
</dbReference>
<dbReference type="SUPFAM" id="SSF51735">
    <property type="entry name" value="NAD(P)-binding Rossmann-fold domains"/>
    <property type="match status" value="1"/>
</dbReference>
<evidence type="ECO:0000256" key="2">
    <source>
        <dbReference type="ARBA" id="ARBA00012400"/>
    </source>
</evidence>
<evidence type="ECO:0000256" key="1">
    <source>
        <dbReference type="ARBA" id="ARBA00005010"/>
    </source>
</evidence>
<dbReference type="Gene3D" id="1.10.8.610">
    <property type="entry name" value="SirC, precorrin-2 dehydrogenase, C-terminal helical domain-like"/>
    <property type="match status" value="1"/>
</dbReference>
<dbReference type="GO" id="GO:0043115">
    <property type="term" value="F:precorrin-2 dehydrogenase activity"/>
    <property type="evidence" value="ECO:0007669"/>
    <property type="project" value="UniProtKB-EC"/>
</dbReference>
<comment type="caution">
    <text evidence="8">The sequence shown here is derived from an EMBL/GenBank/DDBJ whole genome shotgun (WGS) entry which is preliminary data.</text>
</comment>
<dbReference type="PANTHER" id="PTHR35330:SF1">
    <property type="entry name" value="SIROHEME BIOSYNTHESIS PROTEIN MET8"/>
    <property type="match status" value="1"/>
</dbReference>
<comment type="pathway">
    <text evidence="1">Porphyrin-containing compound metabolism; siroheme biosynthesis; sirohydrochlorin from precorrin-2: step 1/1.</text>
</comment>
<dbReference type="EMBL" id="RKRE01000002">
    <property type="protein sequence ID" value="RPF46695.1"/>
    <property type="molecule type" value="Genomic_DNA"/>
</dbReference>
<dbReference type="RefSeq" id="WP_170157715.1">
    <property type="nucleotide sequence ID" value="NZ_RKRE01000002.1"/>
</dbReference>
<dbReference type="Pfam" id="PF14824">
    <property type="entry name" value="Sirohm_synth_M"/>
    <property type="match status" value="1"/>
</dbReference>
<keyword evidence="3" id="KW-0560">Oxidoreductase</keyword>
<evidence type="ECO:0000313" key="9">
    <source>
        <dbReference type="Proteomes" id="UP000282654"/>
    </source>
</evidence>
<dbReference type="InterPro" id="IPR028161">
    <property type="entry name" value="Met8-like"/>
</dbReference>
<evidence type="ECO:0000256" key="6">
    <source>
        <dbReference type="ARBA" id="ARBA00047561"/>
    </source>
</evidence>
<keyword evidence="5" id="KW-0627">Porphyrin biosynthesis</keyword>
<dbReference type="UniPathway" id="UPA00262">
    <property type="reaction ID" value="UER00222"/>
</dbReference>
<dbReference type="Proteomes" id="UP000282654">
    <property type="component" value="Unassembled WGS sequence"/>
</dbReference>
<evidence type="ECO:0000313" key="8">
    <source>
        <dbReference type="EMBL" id="RPF46695.1"/>
    </source>
</evidence>
<dbReference type="InterPro" id="IPR006367">
    <property type="entry name" value="Sirohaem_synthase_N"/>
</dbReference>
<accession>A0A3N5BLS4</accession>
<dbReference type="InterPro" id="IPR036291">
    <property type="entry name" value="NAD(P)-bd_dom_sf"/>
</dbReference>
<keyword evidence="4" id="KW-0520">NAD</keyword>
<evidence type="ECO:0000256" key="5">
    <source>
        <dbReference type="ARBA" id="ARBA00023244"/>
    </source>
</evidence>
<evidence type="ECO:0000256" key="3">
    <source>
        <dbReference type="ARBA" id="ARBA00023002"/>
    </source>
</evidence>
<sequence length="216" mass="23545">MLYPAFIKLENRQCLVVGGGKVAARKVKMLLMCGAKVRVVSPQVVEELAALAAVGEIEWVRRGFVAGDTAGAFLVVSATDDREVNGQVARECAAGNILLNVVDQPEFCSFYVPSVIRRGELTVAISTGGKSPLLARKLREKLEKVFPPAYGEFLEYLGSLRREIISRYPAAKEEVLDKIVTPEVFSALEKNDVAAAKELVKGVYDRYRSEPPDGAS</sequence>
<dbReference type="NCBIfam" id="TIGR01470">
    <property type="entry name" value="cysG_Nterm"/>
    <property type="match status" value="1"/>
</dbReference>
<dbReference type="SUPFAM" id="SSF75615">
    <property type="entry name" value="Siroheme synthase middle domains-like"/>
    <property type="match status" value="1"/>
</dbReference>
<reference evidence="8 9" key="1">
    <citation type="submission" date="2018-11" db="EMBL/GenBank/DDBJ databases">
        <title>Genomic Encyclopedia of Type Strains, Phase IV (KMG-IV): sequencing the most valuable type-strain genomes for metagenomic binning, comparative biology and taxonomic classification.</title>
        <authorList>
            <person name="Goeker M."/>
        </authorList>
    </citation>
    <scope>NUCLEOTIDE SEQUENCE [LARGE SCALE GENOMIC DNA]</scope>
    <source>
        <strain evidence="8 9">DSM 102936</strain>
    </source>
</reference>
<dbReference type="AlphaFoldDB" id="A0A3N5BLS4"/>
<evidence type="ECO:0000259" key="7">
    <source>
        <dbReference type="Pfam" id="PF14824"/>
    </source>
</evidence>
<dbReference type="EC" id="1.3.1.76" evidence="2"/>
<dbReference type="GO" id="GO:0004325">
    <property type="term" value="F:ferrochelatase activity"/>
    <property type="evidence" value="ECO:0007669"/>
    <property type="project" value="InterPro"/>
</dbReference>
<organism evidence="8 9">
    <name type="scientific">Thermodesulfitimonas autotrophica</name>
    <dbReference type="NCBI Taxonomy" id="1894989"/>
    <lineage>
        <taxon>Bacteria</taxon>
        <taxon>Bacillati</taxon>
        <taxon>Bacillota</taxon>
        <taxon>Clostridia</taxon>
        <taxon>Thermoanaerobacterales</taxon>
        <taxon>Thermoanaerobacteraceae</taxon>
        <taxon>Thermodesulfitimonas</taxon>
    </lineage>
</organism>
<dbReference type="PANTHER" id="PTHR35330">
    <property type="entry name" value="SIROHEME BIOSYNTHESIS PROTEIN MET8"/>
    <property type="match status" value="1"/>
</dbReference>
<feature type="domain" description="Siroheme synthase central" evidence="7">
    <location>
        <begin position="118"/>
        <end position="144"/>
    </location>
</feature>
<name>A0A3N5BLS4_9THEO</name>
<proteinExistence type="predicted"/>
<dbReference type="InterPro" id="IPR028281">
    <property type="entry name" value="Sirohaem_synthase_central"/>
</dbReference>
<keyword evidence="9" id="KW-1185">Reference proteome</keyword>
<dbReference type="InterPro" id="IPR042518">
    <property type="entry name" value="SirC_C"/>
</dbReference>
<dbReference type="Pfam" id="PF13241">
    <property type="entry name" value="NAD_binding_7"/>
    <property type="match status" value="1"/>
</dbReference>
<protein>
    <recommendedName>
        <fullName evidence="2">precorrin-2 dehydrogenase</fullName>
        <ecNumber evidence="2">1.3.1.76</ecNumber>
    </recommendedName>
</protein>
<dbReference type="GO" id="GO:0019354">
    <property type="term" value="P:siroheme biosynthetic process"/>
    <property type="evidence" value="ECO:0007669"/>
    <property type="project" value="UniProtKB-UniPathway"/>
</dbReference>